<proteinExistence type="predicted"/>
<gene>
    <name evidence="2" type="ORF">DERYTH_LOCUS4367</name>
</gene>
<keyword evidence="3" id="KW-1185">Reference proteome</keyword>
<feature type="compositionally biased region" description="Basic and acidic residues" evidence="1">
    <location>
        <begin position="394"/>
        <end position="406"/>
    </location>
</feature>
<feature type="region of interest" description="Disordered" evidence="1">
    <location>
        <begin position="375"/>
        <end position="417"/>
    </location>
</feature>
<dbReference type="EMBL" id="CAJVPY010001669">
    <property type="protein sequence ID" value="CAG8531519.1"/>
    <property type="molecule type" value="Genomic_DNA"/>
</dbReference>
<evidence type="ECO:0000313" key="3">
    <source>
        <dbReference type="Proteomes" id="UP000789405"/>
    </source>
</evidence>
<dbReference type="Proteomes" id="UP000789405">
    <property type="component" value="Unassembled WGS sequence"/>
</dbReference>
<organism evidence="2 3">
    <name type="scientific">Dentiscutata erythropus</name>
    <dbReference type="NCBI Taxonomy" id="1348616"/>
    <lineage>
        <taxon>Eukaryota</taxon>
        <taxon>Fungi</taxon>
        <taxon>Fungi incertae sedis</taxon>
        <taxon>Mucoromycota</taxon>
        <taxon>Glomeromycotina</taxon>
        <taxon>Glomeromycetes</taxon>
        <taxon>Diversisporales</taxon>
        <taxon>Gigasporaceae</taxon>
        <taxon>Dentiscutata</taxon>
    </lineage>
</organism>
<feature type="compositionally biased region" description="Basic residues" evidence="1">
    <location>
        <begin position="407"/>
        <end position="417"/>
    </location>
</feature>
<dbReference type="AlphaFoldDB" id="A0A9N9FGJ0"/>
<evidence type="ECO:0000313" key="2">
    <source>
        <dbReference type="EMBL" id="CAG8531519.1"/>
    </source>
</evidence>
<comment type="caution">
    <text evidence="2">The sequence shown here is derived from an EMBL/GenBank/DDBJ whole genome shotgun (WGS) entry which is preliminary data.</text>
</comment>
<name>A0A9N9FGJ0_9GLOM</name>
<evidence type="ECO:0000256" key="1">
    <source>
        <dbReference type="SAM" id="MobiDB-lite"/>
    </source>
</evidence>
<accession>A0A9N9FGJ0</accession>
<protein>
    <submittedName>
        <fullName evidence="2">2106_t:CDS:1</fullName>
    </submittedName>
</protein>
<reference evidence="2" key="1">
    <citation type="submission" date="2021-06" db="EMBL/GenBank/DDBJ databases">
        <authorList>
            <person name="Kallberg Y."/>
            <person name="Tangrot J."/>
            <person name="Rosling A."/>
        </authorList>
    </citation>
    <scope>NUCLEOTIDE SEQUENCE</scope>
    <source>
        <strain evidence="2">MA453B</strain>
    </source>
</reference>
<dbReference type="OrthoDB" id="2309203at2759"/>
<sequence>MWYDRRKSFHTVCKDAKILRSNIYRTALRYAGEADDHNQMIINSDTREIKQDLQTSSTNKLALILQKVKVSEDNKLDWILVNNKENKSDIRRVVSKSKEGFRTKKWLVSKEEKGKIRLDKEAITSSNTQQTEWINKKKVITVLQGLRKQNSSWVLDMIQSSLKGIRKNNIDTEITSRREIGRDSYSLEHASLADIVYIDKLERDYIKKQEFGEYCEELLLNQLDRNIKTDQKTLTFYTDSSLLKETRNGRAVNLVKRRPDLYEESSYKLCKDNIEETQDHLACCRAQQTHWQKIKQAAIEAVQALINKPERRRKLRTSELQQCLFGEIYREQKERRKGFTRGLFKNTVIEELINQDLTKREANLALDTTIHHQKLGKRAKLQDKKKVSGKRRREKTEAQKSSDQKSRKPPNSKKAMV</sequence>